<proteinExistence type="inferred from homology"/>
<feature type="transmembrane region" description="Helical" evidence="6">
    <location>
        <begin position="255"/>
        <end position="286"/>
    </location>
</feature>
<evidence type="ECO:0000313" key="8">
    <source>
        <dbReference type="Proteomes" id="UP000527143"/>
    </source>
</evidence>
<evidence type="ECO:0000256" key="6">
    <source>
        <dbReference type="SAM" id="Phobius"/>
    </source>
</evidence>
<dbReference type="GO" id="GO:0055085">
    <property type="term" value="P:transmembrane transport"/>
    <property type="evidence" value="ECO:0007669"/>
    <property type="project" value="TreeGrafter"/>
</dbReference>
<keyword evidence="4 6" id="KW-1133">Transmembrane helix</keyword>
<feature type="transmembrane region" description="Helical" evidence="6">
    <location>
        <begin position="180"/>
        <end position="198"/>
    </location>
</feature>
<dbReference type="EMBL" id="JACIJF010000003">
    <property type="protein sequence ID" value="MBB5710021.1"/>
    <property type="molecule type" value="Genomic_DNA"/>
</dbReference>
<evidence type="ECO:0000256" key="5">
    <source>
        <dbReference type="ARBA" id="ARBA00023136"/>
    </source>
</evidence>
<dbReference type="InterPro" id="IPR002549">
    <property type="entry name" value="AI-2E-like"/>
</dbReference>
<feature type="transmembrane region" description="Helical" evidence="6">
    <location>
        <begin position="210"/>
        <end position="235"/>
    </location>
</feature>
<dbReference type="GO" id="GO:0016020">
    <property type="term" value="C:membrane"/>
    <property type="evidence" value="ECO:0007669"/>
    <property type="project" value="UniProtKB-SubCell"/>
</dbReference>
<dbReference type="AlphaFoldDB" id="A0A840YPD5"/>
<dbReference type="PANTHER" id="PTHR21716">
    <property type="entry name" value="TRANSMEMBRANE PROTEIN"/>
    <property type="match status" value="1"/>
</dbReference>
<organism evidence="7 8">
    <name type="scientific">Sphingomonas xinjiangensis</name>
    <dbReference type="NCBI Taxonomy" id="643568"/>
    <lineage>
        <taxon>Bacteria</taxon>
        <taxon>Pseudomonadati</taxon>
        <taxon>Pseudomonadota</taxon>
        <taxon>Alphaproteobacteria</taxon>
        <taxon>Sphingomonadales</taxon>
        <taxon>Sphingomonadaceae</taxon>
        <taxon>Sphingomonas</taxon>
    </lineage>
</organism>
<name>A0A840YPD5_9SPHN</name>
<keyword evidence="8" id="KW-1185">Reference proteome</keyword>
<gene>
    <name evidence="7" type="ORF">FHT02_001249</name>
</gene>
<dbReference type="Pfam" id="PF01594">
    <property type="entry name" value="AI-2E_transport"/>
    <property type="match status" value="1"/>
</dbReference>
<evidence type="ECO:0000313" key="7">
    <source>
        <dbReference type="EMBL" id="MBB5710021.1"/>
    </source>
</evidence>
<keyword evidence="3 6" id="KW-0812">Transmembrane</keyword>
<keyword evidence="5 6" id="KW-0472">Membrane</keyword>
<comment type="similarity">
    <text evidence="2">Belongs to the autoinducer-2 exporter (AI-2E) (TC 2.A.86) family.</text>
</comment>
<feature type="transmembrane region" description="Helical" evidence="6">
    <location>
        <begin position="23"/>
        <end position="44"/>
    </location>
</feature>
<dbReference type="Proteomes" id="UP000527143">
    <property type="component" value="Unassembled WGS sequence"/>
</dbReference>
<protein>
    <submittedName>
        <fullName evidence="7">Putative PurR-regulated permease PerM</fullName>
    </submittedName>
</protein>
<feature type="transmembrane region" description="Helical" evidence="6">
    <location>
        <begin position="155"/>
        <end position="174"/>
    </location>
</feature>
<evidence type="ECO:0000256" key="1">
    <source>
        <dbReference type="ARBA" id="ARBA00004141"/>
    </source>
</evidence>
<evidence type="ECO:0000256" key="3">
    <source>
        <dbReference type="ARBA" id="ARBA00022692"/>
    </source>
</evidence>
<feature type="transmembrane region" description="Helical" evidence="6">
    <location>
        <begin position="100"/>
        <end position="122"/>
    </location>
</feature>
<sequence>MVLAVIFDALARRVTALIRMPRGAALGLSIVALVSLFVGAFTLFGTQLAREFDTIAESIPPALAQIDASLSRFGMNNSARELFGRGSSNVSKLLSQAGGYILAASSGFADFVLVFVGAIFIAGNPGVYRRGLLLLMPQRAERTAEKSLDDMSRGLRGWMVGQAASSALVAILTWAGLAVLGVPAAGGLGLIAGLLDVIPMIGPIIAAVPAILLAFTVSPITALWTAGLFLLIQQLQGNLLQPMIQKQAVNVPPAVLLFAVVASGTLFGFLGVLLAAPLTVVIFVMVQRIYVKSLLGKDVQIVGDD</sequence>
<comment type="subcellular location">
    <subcellularLocation>
        <location evidence="1">Membrane</location>
        <topology evidence="1">Multi-pass membrane protein</topology>
    </subcellularLocation>
</comment>
<evidence type="ECO:0000256" key="2">
    <source>
        <dbReference type="ARBA" id="ARBA00009773"/>
    </source>
</evidence>
<accession>A0A840YPD5</accession>
<reference evidence="7 8" key="1">
    <citation type="submission" date="2020-08" db="EMBL/GenBank/DDBJ databases">
        <title>Genomic Encyclopedia of Type Strains, Phase IV (KMG-IV): sequencing the most valuable type-strain genomes for metagenomic binning, comparative biology and taxonomic classification.</title>
        <authorList>
            <person name="Goeker M."/>
        </authorList>
    </citation>
    <scope>NUCLEOTIDE SEQUENCE [LARGE SCALE GENOMIC DNA]</scope>
    <source>
        <strain evidence="7 8">DSM 26736</strain>
    </source>
</reference>
<comment type="caution">
    <text evidence="7">The sequence shown here is derived from an EMBL/GenBank/DDBJ whole genome shotgun (WGS) entry which is preliminary data.</text>
</comment>
<evidence type="ECO:0000256" key="4">
    <source>
        <dbReference type="ARBA" id="ARBA00022989"/>
    </source>
</evidence>
<dbReference type="PANTHER" id="PTHR21716:SF62">
    <property type="entry name" value="TRANSPORT PROTEIN YDBI-RELATED"/>
    <property type="match status" value="1"/>
</dbReference>